<organism evidence="1">
    <name type="scientific">uncultured Dysgonomonas sp</name>
    <dbReference type="NCBI Taxonomy" id="206096"/>
    <lineage>
        <taxon>Bacteria</taxon>
        <taxon>Pseudomonadati</taxon>
        <taxon>Bacteroidota</taxon>
        <taxon>Bacteroidia</taxon>
        <taxon>Bacteroidales</taxon>
        <taxon>Dysgonomonadaceae</taxon>
        <taxon>Dysgonomonas</taxon>
        <taxon>environmental samples</taxon>
    </lineage>
</organism>
<evidence type="ECO:0000313" key="1">
    <source>
        <dbReference type="EMBL" id="SBW07147.1"/>
    </source>
</evidence>
<dbReference type="EMBL" id="FLUM01000003">
    <property type="protein sequence ID" value="SBW07147.1"/>
    <property type="molecule type" value="Genomic_DNA"/>
</dbReference>
<proteinExistence type="predicted"/>
<accession>A0A212K6A8</accession>
<name>A0A212K6A8_9BACT</name>
<reference evidence="1" key="1">
    <citation type="submission" date="2016-04" db="EMBL/GenBank/DDBJ databases">
        <authorList>
            <person name="Evans L.H."/>
            <person name="Alamgir A."/>
            <person name="Owens N."/>
            <person name="Weber N.D."/>
            <person name="Virtaneva K."/>
            <person name="Barbian K."/>
            <person name="Babar A."/>
            <person name="Rosenke K."/>
        </authorList>
    </citation>
    <scope>NUCLEOTIDE SEQUENCE</scope>
    <source>
        <strain evidence="1">86-1</strain>
    </source>
</reference>
<dbReference type="AlphaFoldDB" id="A0A212K6A8"/>
<sequence length="40" mass="4849">MKPEVRFLYINVIKYENLLKIIKVNTLIFNSIINCFNELF</sequence>
<protein>
    <submittedName>
        <fullName evidence="1">Uncharacterized protein</fullName>
    </submittedName>
</protein>
<gene>
    <name evidence="1" type="ORF">KL86DYS1_31589</name>
</gene>